<feature type="non-terminal residue" evidence="1">
    <location>
        <position position="77"/>
    </location>
</feature>
<gene>
    <name evidence="1" type="ORF">IPOD504_LOCUS16217</name>
</gene>
<evidence type="ECO:0000313" key="1">
    <source>
        <dbReference type="EMBL" id="CAH2074731.1"/>
    </source>
</evidence>
<dbReference type="Proteomes" id="UP000837857">
    <property type="component" value="Chromosome 7"/>
</dbReference>
<proteinExistence type="predicted"/>
<sequence>MRRLSPSKGLKNFANTPTQTALAGECGKHILGSATYLAGSPQFKIEALLEFLPPLLLPAPTLYEVVVTIALEIPPVR</sequence>
<keyword evidence="2" id="KW-1185">Reference proteome</keyword>
<accession>A0ABN8J5L9</accession>
<evidence type="ECO:0000313" key="2">
    <source>
        <dbReference type="Proteomes" id="UP000837857"/>
    </source>
</evidence>
<dbReference type="EMBL" id="OW152819">
    <property type="protein sequence ID" value="CAH2074731.1"/>
    <property type="molecule type" value="Genomic_DNA"/>
</dbReference>
<reference evidence="1" key="1">
    <citation type="submission" date="2022-03" db="EMBL/GenBank/DDBJ databases">
        <authorList>
            <person name="Martin H S."/>
        </authorList>
    </citation>
    <scope>NUCLEOTIDE SEQUENCE</scope>
</reference>
<protein>
    <submittedName>
        <fullName evidence="1">Uncharacterized protein</fullName>
    </submittedName>
</protein>
<organism evidence="1 2">
    <name type="scientific">Iphiclides podalirius</name>
    <name type="common">scarce swallowtail</name>
    <dbReference type="NCBI Taxonomy" id="110791"/>
    <lineage>
        <taxon>Eukaryota</taxon>
        <taxon>Metazoa</taxon>
        <taxon>Ecdysozoa</taxon>
        <taxon>Arthropoda</taxon>
        <taxon>Hexapoda</taxon>
        <taxon>Insecta</taxon>
        <taxon>Pterygota</taxon>
        <taxon>Neoptera</taxon>
        <taxon>Endopterygota</taxon>
        <taxon>Lepidoptera</taxon>
        <taxon>Glossata</taxon>
        <taxon>Ditrysia</taxon>
        <taxon>Papilionoidea</taxon>
        <taxon>Papilionidae</taxon>
        <taxon>Papilioninae</taxon>
        <taxon>Iphiclides</taxon>
    </lineage>
</organism>
<name>A0ABN8J5L9_9NEOP</name>